<organism evidence="2 3">
    <name type="scientific">Candidatus Accumulibacter phosphatis</name>
    <dbReference type="NCBI Taxonomy" id="327160"/>
    <lineage>
        <taxon>Bacteria</taxon>
        <taxon>Pseudomonadati</taxon>
        <taxon>Pseudomonadota</taxon>
        <taxon>Betaproteobacteria</taxon>
        <taxon>Candidatus Accumulibacter</taxon>
    </lineage>
</organism>
<gene>
    <name evidence="2" type="ORF">AW09_001582</name>
</gene>
<dbReference type="EMBL" id="JDVG02000273">
    <property type="protein sequence ID" value="KFB73166.1"/>
    <property type="molecule type" value="Genomic_DNA"/>
</dbReference>
<accession>A0A080LWZ0</accession>
<dbReference type="AlphaFoldDB" id="A0A080LWZ0"/>
<protein>
    <submittedName>
        <fullName evidence="2">Uncharacterized protein</fullName>
    </submittedName>
</protein>
<comment type="caution">
    <text evidence="2">The sequence shown here is derived from an EMBL/GenBank/DDBJ whole genome shotgun (WGS) entry which is preliminary data.</text>
</comment>
<reference evidence="2 3" key="1">
    <citation type="submission" date="2014-02" db="EMBL/GenBank/DDBJ databases">
        <title>Expanding our view of genomic diversity in Candidatus Accumulibacter clades.</title>
        <authorList>
            <person name="Skennerton C.T."/>
            <person name="Barr J.J."/>
            <person name="Slater F.R."/>
            <person name="Bond P.L."/>
            <person name="Tyson G.W."/>
        </authorList>
    </citation>
    <scope>NUCLEOTIDE SEQUENCE [LARGE SCALE GENOMIC DNA]</scope>
    <source>
        <strain evidence="3">BA-91</strain>
    </source>
</reference>
<evidence type="ECO:0000256" key="1">
    <source>
        <dbReference type="SAM" id="MobiDB-lite"/>
    </source>
</evidence>
<feature type="region of interest" description="Disordered" evidence="1">
    <location>
        <begin position="1"/>
        <end position="22"/>
    </location>
</feature>
<evidence type="ECO:0000313" key="2">
    <source>
        <dbReference type="EMBL" id="KFB73166.1"/>
    </source>
</evidence>
<name>A0A080LWZ0_9PROT</name>
<dbReference type="Proteomes" id="UP000020077">
    <property type="component" value="Unassembled WGS sequence"/>
</dbReference>
<feature type="region of interest" description="Disordered" evidence="1">
    <location>
        <begin position="46"/>
        <end position="76"/>
    </location>
</feature>
<proteinExistence type="predicted"/>
<sequence length="91" mass="9825">MPQKYLIDQRSRTSGGGPPDFPALARKAAVSGRPIRFFRFARSSRSASRGLGGGACRRRGDAREGNSPTTHLSRPRGLVILALPPFSGRFS</sequence>
<evidence type="ECO:0000313" key="3">
    <source>
        <dbReference type="Proteomes" id="UP000020077"/>
    </source>
</evidence>